<organism evidence="1 2">
    <name type="scientific">Cladophialophora yegresii CBS 114405</name>
    <dbReference type="NCBI Taxonomy" id="1182544"/>
    <lineage>
        <taxon>Eukaryota</taxon>
        <taxon>Fungi</taxon>
        <taxon>Dikarya</taxon>
        <taxon>Ascomycota</taxon>
        <taxon>Pezizomycotina</taxon>
        <taxon>Eurotiomycetes</taxon>
        <taxon>Chaetothyriomycetidae</taxon>
        <taxon>Chaetothyriales</taxon>
        <taxon>Herpotrichiellaceae</taxon>
        <taxon>Cladophialophora</taxon>
    </lineage>
</organism>
<dbReference type="STRING" id="1182544.W9WEC2"/>
<dbReference type="VEuPathDB" id="FungiDB:A1O7_03354"/>
<reference evidence="1 2" key="1">
    <citation type="submission" date="2013-03" db="EMBL/GenBank/DDBJ databases">
        <title>The Genome Sequence of Cladophialophora yegresii CBS 114405.</title>
        <authorList>
            <consortium name="The Broad Institute Genomics Platform"/>
            <person name="Cuomo C."/>
            <person name="de Hoog S."/>
            <person name="Gorbushina A."/>
            <person name="Walker B."/>
            <person name="Young S.K."/>
            <person name="Zeng Q."/>
            <person name="Gargeya S."/>
            <person name="Fitzgerald M."/>
            <person name="Haas B."/>
            <person name="Abouelleil A."/>
            <person name="Allen A.W."/>
            <person name="Alvarado L."/>
            <person name="Arachchi H.M."/>
            <person name="Berlin A.M."/>
            <person name="Chapman S.B."/>
            <person name="Gainer-Dewar J."/>
            <person name="Goldberg J."/>
            <person name="Griggs A."/>
            <person name="Gujja S."/>
            <person name="Hansen M."/>
            <person name="Howarth C."/>
            <person name="Imamovic A."/>
            <person name="Ireland A."/>
            <person name="Larimer J."/>
            <person name="McCowan C."/>
            <person name="Murphy C."/>
            <person name="Pearson M."/>
            <person name="Poon T.W."/>
            <person name="Priest M."/>
            <person name="Roberts A."/>
            <person name="Saif S."/>
            <person name="Shea T."/>
            <person name="Sisk P."/>
            <person name="Sykes S."/>
            <person name="Wortman J."/>
            <person name="Nusbaum C."/>
            <person name="Birren B."/>
        </authorList>
    </citation>
    <scope>NUCLEOTIDE SEQUENCE [LARGE SCALE GENOMIC DNA]</scope>
    <source>
        <strain evidence="1 2">CBS 114405</strain>
    </source>
</reference>
<keyword evidence="2" id="KW-1185">Reference proteome</keyword>
<dbReference type="InterPro" id="IPR000073">
    <property type="entry name" value="AB_hydrolase_1"/>
</dbReference>
<dbReference type="GeneID" id="19177950"/>
<dbReference type="Proteomes" id="UP000019473">
    <property type="component" value="Unassembled WGS sequence"/>
</dbReference>
<evidence type="ECO:0000313" key="2">
    <source>
        <dbReference type="Proteomes" id="UP000019473"/>
    </source>
</evidence>
<dbReference type="PRINTS" id="PR00111">
    <property type="entry name" value="ABHYDROLASE"/>
</dbReference>
<dbReference type="AlphaFoldDB" id="W9WEC2"/>
<dbReference type="EMBL" id="AMGW01000002">
    <property type="protein sequence ID" value="EXJ62911.1"/>
    <property type="molecule type" value="Genomic_DNA"/>
</dbReference>
<gene>
    <name evidence="1" type="ORF">A1O7_03354</name>
</gene>
<accession>W9WEC2</accession>
<sequence length="241" mass="27070">MTTASSLLTPREHETNLNDLSIHNTVQSSGPVLLFVTPRWGISRSIYATTQQPLEEHFTVIYLSPRGCDDSERPASASLMLSRPVGCNGHSDGGVLALAYAMYYPSRLGRLVPLCTNLLGHLRKDISSRTKFRALFEAANPQDGDALTEFMLTAFHLYFYKPEPYVPKLKDVWTGKPSLWAHRARYESEGEDGWVMEKELGKVEAKTLVLTGKQDACCGPELPWLAAREEYFDVLVKFLKE</sequence>
<dbReference type="RefSeq" id="XP_007755565.1">
    <property type="nucleotide sequence ID" value="XM_007757375.1"/>
</dbReference>
<comment type="caution">
    <text evidence="1">The sequence shown here is derived from an EMBL/GenBank/DDBJ whole genome shotgun (WGS) entry which is preliminary data.</text>
</comment>
<dbReference type="eggNOG" id="ENOG502SQ3F">
    <property type="taxonomic scope" value="Eukaryota"/>
</dbReference>
<evidence type="ECO:0008006" key="3">
    <source>
        <dbReference type="Google" id="ProtNLM"/>
    </source>
</evidence>
<dbReference type="SUPFAM" id="SSF53474">
    <property type="entry name" value="alpha/beta-Hydrolases"/>
    <property type="match status" value="1"/>
</dbReference>
<name>W9WEC2_9EURO</name>
<evidence type="ECO:0000313" key="1">
    <source>
        <dbReference type="EMBL" id="EXJ62911.1"/>
    </source>
</evidence>
<dbReference type="Gene3D" id="3.40.50.1820">
    <property type="entry name" value="alpha/beta hydrolase"/>
    <property type="match status" value="1"/>
</dbReference>
<proteinExistence type="predicted"/>
<dbReference type="HOGENOM" id="CLU_020336_50_0_1"/>
<protein>
    <recommendedName>
        <fullName evidence="3">AB hydrolase-1 domain-containing protein</fullName>
    </recommendedName>
</protein>
<dbReference type="OrthoDB" id="10249433at2759"/>
<dbReference type="InterPro" id="IPR029058">
    <property type="entry name" value="AB_hydrolase_fold"/>
</dbReference>